<gene>
    <name evidence="1" type="ORF">H3V42_32700</name>
</gene>
<accession>A0A9X7YGU0</accession>
<dbReference type="Proteomes" id="UP000515377">
    <property type="component" value="Plasmid pSYA3-1"/>
</dbReference>
<dbReference type="AlphaFoldDB" id="A0A9X7YGU0"/>
<evidence type="ECO:0000313" key="2">
    <source>
        <dbReference type="Proteomes" id="UP000515377"/>
    </source>
</evidence>
<reference evidence="1 2" key="1">
    <citation type="submission" date="2020-07" db="EMBL/GenBank/DDBJ databases">
        <title>Whole genome sequence of Sphingobium yanoikuyae A3.</title>
        <authorList>
            <person name="Han S.-S."/>
        </authorList>
    </citation>
    <scope>NUCLEOTIDE SEQUENCE [LARGE SCALE GENOMIC DNA]</scope>
    <source>
        <strain evidence="1 2">A3</strain>
        <plasmid evidence="1 2">pSYA3-1</plasmid>
    </source>
</reference>
<name>A0A9X7YGU0_SPHYA</name>
<organism evidence="1 2">
    <name type="scientific">Sphingobium yanoikuyae</name>
    <name type="common">Sphingomonas yanoikuyae</name>
    <dbReference type="NCBI Taxonomy" id="13690"/>
    <lineage>
        <taxon>Bacteria</taxon>
        <taxon>Pseudomonadati</taxon>
        <taxon>Pseudomonadota</taxon>
        <taxon>Alphaproteobacteria</taxon>
        <taxon>Sphingomonadales</taxon>
        <taxon>Sphingomonadaceae</taxon>
        <taxon>Sphingobium</taxon>
    </lineage>
</organism>
<dbReference type="EMBL" id="CP060124">
    <property type="protein sequence ID" value="QNG49568.1"/>
    <property type="molecule type" value="Genomic_DNA"/>
</dbReference>
<geneLocation type="plasmid" evidence="1 2">
    <name>pSYA3-1</name>
</geneLocation>
<keyword evidence="1" id="KW-0614">Plasmid</keyword>
<proteinExistence type="predicted"/>
<evidence type="ECO:0000313" key="1">
    <source>
        <dbReference type="EMBL" id="QNG49568.1"/>
    </source>
</evidence>
<protein>
    <submittedName>
        <fullName evidence="1">Uncharacterized protein</fullName>
    </submittedName>
</protein>
<sequence length="112" mass="11999">MGILANSVKIGVLLSAAGPVAAQSAREQPRVVTMPDGRTVYVVPAQRGDTRTKQPPVRTVVAPDGRTIYVVEEQPKDTRTQRQRCLDEEVAAEGGSPSQLAMGAIDLKCSQR</sequence>